<organism evidence="1 2">
    <name type="scientific">Megasphaera vaginalis</name>
    <name type="common">ex Srinivasan et al. 2021</name>
    <dbReference type="NCBI Taxonomy" id="1111454"/>
    <lineage>
        <taxon>Bacteria</taxon>
        <taxon>Bacillati</taxon>
        <taxon>Bacillota</taxon>
        <taxon>Negativicutes</taxon>
        <taxon>Veillonellales</taxon>
        <taxon>Veillonellaceae</taxon>
        <taxon>Megasphaera</taxon>
    </lineage>
</organism>
<dbReference type="AlphaFoldDB" id="U7UJU4"/>
<protein>
    <submittedName>
        <fullName evidence="1">Uncharacterized protein</fullName>
    </submittedName>
</protein>
<dbReference type="EMBL" id="AWXA01000034">
    <property type="protein sequence ID" value="ERT59620.1"/>
    <property type="molecule type" value="Genomic_DNA"/>
</dbReference>
<name>U7UJU4_9FIRM</name>
<comment type="caution">
    <text evidence="1">The sequence shown here is derived from an EMBL/GenBank/DDBJ whole genome shotgun (WGS) entry which is preliminary data.</text>
</comment>
<accession>U7UJU4</accession>
<evidence type="ECO:0000313" key="1">
    <source>
        <dbReference type="EMBL" id="ERT59620.1"/>
    </source>
</evidence>
<proteinExistence type="predicted"/>
<sequence length="49" mass="5916">MRPCFAKDLFEYIKHLGYSPYGLNNMIEKIHIFRIVYKFTATNHFFNEG</sequence>
<reference evidence="1 2" key="1">
    <citation type="submission" date="2013-09" db="EMBL/GenBank/DDBJ databases">
        <authorList>
            <person name="Durkin A.S."/>
            <person name="Haft D.R."/>
            <person name="McCorrison J."/>
            <person name="Torralba M."/>
            <person name="Gillis M."/>
            <person name="Haft D.H."/>
            <person name="Methe B."/>
            <person name="Sutton G."/>
            <person name="Nelson K.E."/>
        </authorList>
    </citation>
    <scope>NUCLEOTIDE SEQUENCE [LARGE SCALE GENOMIC DNA]</scope>
    <source>
        <strain evidence="1 2">BV3C16-1</strain>
    </source>
</reference>
<evidence type="ECO:0000313" key="2">
    <source>
        <dbReference type="Proteomes" id="UP000017090"/>
    </source>
</evidence>
<keyword evidence="2" id="KW-1185">Reference proteome</keyword>
<dbReference type="Proteomes" id="UP000017090">
    <property type="component" value="Unassembled WGS sequence"/>
</dbReference>
<gene>
    <name evidence="1" type="ORF">HMPREF1250_0780</name>
</gene>